<dbReference type="AlphaFoldDB" id="A0A8T1UGA0"/>
<dbReference type="EMBL" id="JAENGZ010000443">
    <property type="protein sequence ID" value="KAG6959300.1"/>
    <property type="molecule type" value="Genomic_DNA"/>
</dbReference>
<sequence length="188" mass="20440">EQKKPPPNDGSALRALNAVVTRLRKGQDENRYIILDIELLPCLEGVTCSPCGSMQKGDADITVDARVIHDLSFPRGTSVNGQVQDDPALEVSYDGAAILAHRILHEEEEFPGLPRMSTGYVTGVFRNIPLAAEVVGRFAGTFPELGILVIACRSPLGGRILLASMGRREVQSFTCIRAPFQRDLGNLE</sequence>
<dbReference type="VEuPathDB" id="FungiDB:PC110_g14662"/>
<feature type="non-terminal residue" evidence="1">
    <location>
        <position position="1"/>
    </location>
</feature>
<comment type="caution">
    <text evidence="1">The sequence shown here is derived from an EMBL/GenBank/DDBJ whole genome shotgun (WGS) entry which is preliminary data.</text>
</comment>
<proteinExistence type="predicted"/>
<organism evidence="1 2">
    <name type="scientific">Phytophthora cactorum</name>
    <dbReference type="NCBI Taxonomy" id="29920"/>
    <lineage>
        <taxon>Eukaryota</taxon>
        <taxon>Sar</taxon>
        <taxon>Stramenopiles</taxon>
        <taxon>Oomycota</taxon>
        <taxon>Peronosporomycetes</taxon>
        <taxon>Peronosporales</taxon>
        <taxon>Peronosporaceae</taxon>
        <taxon>Phytophthora</taxon>
    </lineage>
</organism>
<evidence type="ECO:0000313" key="1">
    <source>
        <dbReference type="EMBL" id="KAG6959300.1"/>
    </source>
</evidence>
<protein>
    <submittedName>
        <fullName evidence="1">Uncharacterized protein</fullName>
    </submittedName>
</protein>
<dbReference type="OrthoDB" id="128511at2759"/>
<reference evidence="1" key="1">
    <citation type="submission" date="2021-01" db="EMBL/GenBank/DDBJ databases">
        <title>Phytophthora aleatoria, a newly-described species from Pinus radiata is distinct from Phytophthora cactorum isolates based on comparative genomics.</title>
        <authorList>
            <person name="Mcdougal R."/>
            <person name="Panda P."/>
            <person name="Williams N."/>
            <person name="Studholme D.J."/>
        </authorList>
    </citation>
    <scope>NUCLEOTIDE SEQUENCE</scope>
    <source>
        <strain evidence="1">NZFS 3830</strain>
    </source>
</reference>
<name>A0A8T1UGA0_9STRA</name>
<dbReference type="Proteomes" id="UP000688947">
    <property type="component" value="Unassembled WGS sequence"/>
</dbReference>
<gene>
    <name evidence="1" type="ORF">JG687_00008882</name>
</gene>
<evidence type="ECO:0000313" key="2">
    <source>
        <dbReference type="Proteomes" id="UP000688947"/>
    </source>
</evidence>
<accession>A0A8T1UGA0</accession>